<dbReference type="Proteomes" id="UP000321750">
    <property type="component" value="Unassembled WGS sequence"/>
</dbReference>
<sequence>MPVTSNSARDPVRVKKRALSKARAVTISDRLMTRVLNLRALGTERVQIAYAVRGAVKEVNRILQIARNRGDARALSDAEAAAVAEHAAAETEAPPVPTARVAVVVSSGPIGSIDPARLARDPGMRAIFVDGLRSRSPLPYGDAPLSDLTANTHHLADLYEHCDRFYPSVRIVSDGLTTRRIVPEPSALGGGAGLLCAQA</sequence>
<reference evidence="1 2" key="1">
    <citation type="submission" date="2019-07" db="EMBL/GenBank/DDBJ databases">
        <title>Whole genome shotgun sequence of Methylobacterium gnaphalii NBRC 107716.</title>
        <authorList>
            <person name="Hosoyama A."/>
            <person name="Uohara A."/>
            <person name="Ohji S."/>
            <person name="Ichikawa N."/>
        </authorList>
    </citation>
    <scope>NUCLEOTIDE SEQUENCE [LARGE SCALE GENOMIC DNA]</scope>
    <source>
        <strain evidence="1 2">NBRC 107716</strain>
    </source>
</reference>
<dbReference type="EMBL" id="BJZV01000023">
    <property type="protein sequence ID" value="GEP11797.1"/>
    <property type="molecule type" value="Genomic_DNA"/>
</dbReference>
<proteinExistence type="predicted"/>
<keyword evidence="2" id="KW-1185">Reference proteome</keyword>
<gene>
    <name evidence="1" type="ORF">MGN01_36420</name>
</gene>
<evidence type="ECO:0000313" key="1">
    <source>
        <dbReference type="EMBL" id="GEP11797.1"/>
    </source>
</evidence>
<accession>A0A512JPC1</accession>
<protein>
    <submittedName>
        <fullName evidence="1">Uncharacterized protein</fullName>
    </submittedName>
</protein>
<dbReference type="RefSeq" id="WP_147048209.1">
    <property type="nucleotide sequence ID" value="NZ_BJZV01000023.1"/>
</dbReference>
<organism evidence="1 2">
    <name type="scientific">Methylobacterium gnaphalii</name>
    <dbReference type="NCBI Taxonomy" id="1010610"/>
    <lineage>
        <taxon>Bacteria</taxon>
        <taxon>Pseudomonadati</taxon>
        <taxon>Pseudomonadota</taxon>
        <taxon>Alphaproteobacteria</taxon>
        <taxon>Hyphomicrobiales</taxon>
        <taxon>Methylobacteriaceae</taxon>
        <taxon>Methylobacterium</taxon>
    </lineage>
</organism>
<dbReference type="AlphaFoldDB" id="A0A512JPC1"/>
<name>A0A512JPC1_9HYPH</name>
<comment type="caution">
    <text evidence="1">The sequence shown here is derived from an EMBL/GenBank/DDBJ whole genome shotgun (WGS) entry which is preliminary data.</text>
</comment>
<evidence type="ECO:0000313" key="2">
    <source>
        <dbReference type="Proteomes" id="UP000321750"/>
    </source>
</evidence>